<dbReference type="Proteomes" id="UP000249340">
    <property type="component" value="Chromosome"/>
</dbReference>
<feature type="transmembrane region" description="Helical" evidence="8">
    <location>
        <begin position="167"/>
        <end position="188"/>
    </location>
</feature>
<dbReference type="EMBL" id="CP031264">
    <property type="protein sequence ID" value="AXI78323.1"/>
    <property type="molecule type" value="Genomic_DNA"/>
</dbReference>
<sequence>MLTLPADGSNPDLSLLYDVNGLAKDAPSWVDGAVSWIGEYGILLGLGLLCLTAWLRARRQPDAPVAVAAVAWAPLAAAVAAILNIPIRALVARPRPFVEHTGLDVLASGKDDFSFASDHATLTMAIAVALLLAERRLGVLAVLFALLQGFCRVYMGVHYPTDVLGGYALGTAVVLLLAPPATAVLVPLCRSLARTAAAPLVAARGRRDGAAQAPYDSGSGTGHPGSGIAA</sequence>
<organism evidence="10 11">
    <name type="scientific">Peterkaempfera bronchialis</name>
    <dbReference type="NCBI Taxonomy" id="2126346"/>
    <lineage>
        <taxon>Bacteria</taxon>
        <taxon>Bacillati</taxon>
        <taxon>Actinomycetota</taxon>
        <taxon>Actinomycetes</taxon>
        <taxon>Kitasatosporales</taxon>
        <taxon>Streptomycetaceae</taxon>
        <taxon>Peterkaempfera</taxon>
    </lineage>
</organism>
<dbReference type="InterPro" id="IPR000326">
    <property type="entry name" value="PAP2/HPO"/>
</dbReference>
<feature type="transmembrane region" description="Helical" evidence="8">
    <location>
        <begin position="113"/>
        <end position="132"/>
    </location>
</feature>
<evidence type="ECO:0000259" key="9">
    <source>
        <dbReference type="SMART" id="SM00014"/>
    </source>
</evidence>
<feature type="transmembrane region" description="Helical" evidence="8">
    <location>
        <begin position="137"/>
        <end position="155"/>
    </location>
</feature>
<evidence type="ECO:0000256" key="6">
    <source>
        <dbReference type="ARBA" id="ARBA00023136"/>
    </source>
</evidence>
<protein>
    <submittedName>
        <fullName evidence="10">Phosphatase PAP2 family protein</fullName>
    </submittedName>
</protein>
<feature type="domain" description="Phosphatidic acid phosphatase type 2/haloperoxidase" evidence="9">
    <location>
        <begin position="67"/>
        <end position="178"/>
    </location>
</feature>
<proteinExistence type="predicted"/>
<feature type="compositionally biased region" description="Gly residues" evidence="7">
    <location>
        <begin position="219"/>
        <end position="230"/>
    </location>
</feature>
<dbReference type="Pfam" id="PF01569">
    <property type="entry name" value="PAP2"/>
    <property type="match status" value="1"/>
</dbReference>
<evidence type="ECO:0000256" key="4">
    <source>
        <dbReference type="ARBA" id="ARBA00022801"/>
    </source>
</evidence>
<name>A0A345SX68_9ACTN</name>
<reference evidence="11" key="1">
    <citation type="submission" date="2018-07" db="EMBL/GenBank/DDBJ databases">
        <title>Streptacidiphilus bronchialis DSM 106435 chromosome.</title>
        <authorList>
            <person name="Batra D."/>
            <person name="Gulvik C.A."/>
        </authorList>
    </citation>
    <scope>NUCLEOTIDE SEQUENCE [LARGE SCALE GENOMIC DNA]</scope>
    <source>
        <strain evidence="11">DSM 106435</strain>
    </source>
</reference>
<keyword evidence="6 8" id="KW-0472">Membrane</keyword>
<evidence type="ECO:0000256" key="3">
    <source>
        <dbReference type="ARBA" id="ARBA00022692"/>
    </source>
</evidence>
<dbReference type="SUPFAM" id="SSF48317">
    <property type="entry name" value="Acid phosphatase/Vanadium-dependent haloperoxidase"/>
    <property type="match status" value="1"/>
</dbReference>
<dbReference type="GO" id="GO:0016787">
    <property type="term" value="F:hydrolase activity"/>
    <property type="evidence" value="ECO:0007669"/>
    <property type="project" value="UniProtKB-KW"/>
</dbReference>
<dbReference type="Gene3D" id="1.20.144.10">
    <property type="entry name" value="Phosphatidic acid phosphatase type 2/haloperoxidase"/>
    <property type="match status" value="1"/>
</dbReference>
<dbReference type="InterPro" id="IPR036938">
    <property type="entry name" value="PAP2/HPO_sf"/>
</dbReference>
<dbReference type="PANTHER" id="PTHR14969:SF62">
    <property type="entry name" value="DECAPRENYLPHOSPHORYL-5-PHOSPHORIBOSE PHOSPHATASE RV3807C-RELATED"/>
    <property type="match status" value="1"/>
</dbReference>
<dbReference type="OrthoDB" id="5289372at2"/>
<gene>
    <name evidence="10" type="ORF">C7M71_013600</name>
</gene>
<evidence type="ECO:0000256" key="7">
    <source>
        <dbReference type="SAM" id="MobiDB-lite"/>
    </source>
</evidence>
<evidence type="ECO:0000313" key="11">
    <source>
        <dbReference type="Proteomes" id="UP000249340"/>
    </source>
</evidence>
<keyword evidence="2" id="KW-1003">Cell membrane</keyword>
<dbReference type="PANTHER" id="PTHR14969">
    <property type="entry name" value="SPHINGOSINE-1-PHOSPHATE PHOSPHOHYDROLASE"/>
    <property type="match status" value="1"/>
</dbReference>
<dbReference type="AlphaFoldDB" id="A0A345SX68"/>
<keyword evidence="3 8" id="KW-0812">Transmembrane</keyword>
<evidence type="ECO:0000256" key="8">
    <source>
        <dbReference type="SAM" id="Phobius"/>
    </source>
</evidence>
<comment type="subcellular location">
    <subcellularLocation>
        <location evidence="1">Cell membrane</location>
        <topology evidence="1">Multi-pass membrane protein</topology>
    </subcellularLocation>
</comment>
<feature type="transmembrane region" description="Helical" evidence="8">
    <location>
        <begin position="33"/>
        <end position="55"/>
    </location>
</feature>
<dbReference type="RefSeq" id="WP_111491247.1">
    <property type="nucleotide sequence ID" value="NZ_CP031264.1"/>
</dbReference>
<evidence type="ECO:0000256" key="5">
    <source>
        <dbReference type="ARBA" id="ARBA00022989"/>
    </source>
</evidence>
<keyword evidence="4" id="KW-0378">Hydrolase</keyword>
<feature type="transmembrane region" description="Helical" evidence="8">
    <location>
        <begin position="67"/>
        <end position="87"/>
    </location>
</feature>
<dbReference type="GO" id="GO:0005886">
    <property type="term" value="C:plasma membrane"/>
    <property type="evidence" value="ECO:0007669"/>
    <property type="project" value="UniProtKB-SubCell"/>
</dbReference>
<keyword evidence="11" id="KW-1185">Reference proteome</keyword>
<evidence type="ECO:0000256" key="2">
    <source>
        <dbReference type="ARBA" id="ARBA00022475"/>
    </source>
</evidence>
<dbReference type="KEGG" id="stri:C7M71_013600"/>
<evidence type="ECO:0000313" key="10">
    <source>
        <dbReference type="EMBL" id="AXI78323.1"/>
    </source>
</evidence>
<evidence type="ECO:0000256" key="1">
    <source>
        <dbReference type="ARBA" id="ARBA00004651"/>
    </source>
</evidence>
<dbReference type="SMART" id="SM00014">
    <property type="entry name" value="acidPPc"/>
    <property type="match status" value="1"/>
</dbReference>
<keyword evidence="5 8" id="KW-1133">Transmembrane helix</keyword>
<feature type="region of interest" description="Disordered" evidence="7">
    <location>
        <begin position="210"/>
        <end position="230"/>
    </location>
</feature>
<accession>A0A345SX68</accession>